<evidence type="ECO:0000313" key="8">
    <source>
        <dbReference type="RefSeq" id="XP_071916097.1"/>
    </source>
</evidence>
<dbReference type="Pfam" id="PF00067">
    <property type="entry name" value="p450"/>
    <property type="match status" value="1"/>
</dbReference>
<gene>
    <name evidence="8" type="primary">LOC140011231</name>
</gene>
<reference evidence="8" key="1">
    <citation type="submission" date="2025-08" db="UniProtKB">
        <authorList>
            <consortium name="RefSeq"/>
        </authorList>
    </citation>
    <scope>IDENTIFICATION</scope>
    <source>
        <tissue evidence="8">Leaves</tissue>
    </source>
</reference>
<dbReference type="InterPro" id="IPR036396">
    <property type="entry name" value="Cyt_P450_sf"/>
</dbReference>
<keyword evidence="5" id="KW-0408">Iron</keyword>
<dbReference type="InterPro" id="IPR001128">
    <property type="entry name" value="Cyt_P450"/>
</dbReference>
<name>A0ABM4V996_COFAR</name>
<evidence type="ECO:0000256" key="4">
    <source>
        <dbReference type="ARBA" id="ARBA00023002"/>
    </source>
</evidence>
<proteinExistence type="inferred from homology"/>
<accession>A0ABM4V996</accession>
<keyword evidence="2" id="KW-0349">Heme</keyword>
<comment type="similarity">
    <text evidence="1">Belongs to the cytochrome P450 family.</text>
</comment>
<dbReference type="PRINTS" id="PR00463">
    <property type="entry name" value="EP450I"/>
</dbReference>
<dbReference type="RefSeq" id="XP_071916097.1">
    <property type="nucleotide sequence ID" value="XM_072059996.1"/>
</dbReference>
<dbReference type="SUPFAM" id="SSF48264">
    <property type="entry name" value="Cytochrome P450"/>
    <property type="match status" value="1"/>
</dbReference>
<evidence type="ECO:0000256" key="3">
    <source>
        <dbReference type="ARBA" id="ARBA00022723"/>
    </source>
</evidence>
<organism evidence="7 8">
    <name type="scientific">Coffea arabica</name>
    <name type="common">Arabian coffee</name>
    <dbReference type="NCBI Taxonomy" id="13443"/>
    <lineage>
        <taxon>Eukaryota</taxon>
        <taxon>Viridiplantae</taxon>
        <taxon>Streptophyta</taxon>
        <taxon>Embryophyta</taxon>
        <taxon>Tracheophyta</taxon>
        <taxon>Spermatophyta</taxon>
        <taxon>Magnoliopsida</taxon>
        <taxon>eudicotyledons</taxon>
        <taxon>Gunneridae</taxon>
        <taxon>Pentapetalae</taxon>
        <taxon>asterids</taxon>
        <taxon>lamiids</taxon>
        <taxon>Gentianales</taxon>
        <taxon>Rubiaceae</taxon>
        <taxon>Ixoroideae</taxon>
        <taxon>Gardenieae complex</taxon>
        <taxon>Bertiereae - Coffeeae clade</taxon>
        <taxon>Coffeeae</taxon>
        <taxon>Coffea</taxon>
    </lineage>
</organism>
<evidence type="ECO:0000256" key="5">
    <source>
        <dbReference type="ARBA" id="ARBA00023004"/>
    </source>
</evidence>
<sequence>MPPLLLLLAFVFLIYLHILKAKKTNSIKAKLPPSPPKFPIVGNLHQLGKLPHQKLWQLSQKYGPAMLLQLGNVPTLVISSAEMAKEVLQTHDIDFCSRPNSPGEIEITHLIDSISLASGKLVNLDEKLFNLVDAVVTTVAFGKSYRGKQFEGQMLKDVLDETMNLG</sequence>
<keyword evidence="3" id="KW-0479">Metal-binding</keyword>
<evidence type="ECO:0000313" key="7">
    <source>
        <dbReference type="Proteomes" id="UP001652660"/>
    </source>
</evidence>
<evidence type="ECO:0000256" key="2">
    <source>
        <dbReference type="ARBA" id="ARBA00022617"/>
    </source>
</evidence>
<feature type="signal peptide" evidence="6">
    <location>
        <begin position="1"/>
        <end position="21"/>
    </location>
</feature>
<dbReference type="Gene3D" id="1.10.630.10">
    <property type="entry name" value="Cytochrome P450"/>
    <property type="match status" value="1"/>
</dbReference>
<keyword evidence="6" id="KW-0732">Signal</keyword>
<dbReference type="PANTHER" id="PTHR47955">
    <property type="entry name" value="CYTOCHROME P450 FAMILY 71 PROTEIN"/>
    <property type="match status" value="1"/>
</dbReference>
<dbReference type="Proteomes" id="UP001652660">
    <property type="component" value="Chromosome 7e"/>
</dbReference>
<feature type="chain" id="PRO_5047513663" evidence="6">
    <location>
        <begin position="22"/>
        <end position="166"/>
    </location>
</feature>
<evidence type="ECO:0000256" key="1">
    <source>
        <dbReference type="ARBA" id="ARBA00010617"/>
    </source>
</evidence>
<dbReference type="InterPro" id="IPR002401">
    <property type="entry name" value="Cyt_P450_E_grp-I"/>
</dbReference>
<dbReference type="GeneID" id="140011231"/>
<evidence type="ECO:0000256" key="6">
    <source>
        <dbReference type="SAM" id="SignalP"/>
    </source>
</evidence>
<keyword evidence="7" id="KW-1185">Reference proteome</keyword>
<protein>
    <submittedName>
        <fullName evidence="8">Cytochrome P450 71B37-like</fullName>
    </submittedName>
</protein>
<dbReference type="PANTHER" id="PTHR47955:SF8">
    <property type="entry name" value="CYTOCHROME P450 71D11-LIKE"/>
    <property type="match status" value="1"/>
</dbReference>
<keyword evidence="4" id="KW-0560">Oxidoreductase</keyword>